<dbReference type="EMBL" id="CABITT030000007">
    <property type="protein sequence ID" value="VVB11471.1"/>
    <property type="molecule type" value="Genomic_DNA"/>
</dbReference>
<protein>
    <submittedName>
        <fullName evidence="1">Uncharacterized protein</fullName>
    </submittedName>
</protein>
<reference evidence="1" key="1">
    <citation type="submission" date="2019-07" db="EMBL/GenBank/DDBJ databases">
        <authorList>
            <person name="Dittberner H."/>
        </authorList>
    </citation>
    <scope>NUCLEOTIDE SEQUENCE [LARGE SCALE GENOMIC DNA]</scope>
</reference>
<gene>
    <name evidence="1" type="ORF">ANE_LOCUS21915</name>
</gene>
<accession>A0A565CD67</accession>
<organism evidence="1 2">
    <name type="scientific">Arabis nemorensis</name>
    <dbReference type="NCBI Taxonomy" id="586526"/>
    <lineage>
        <taxon>Eukaryota</taxon>
        <taxon>Viridiplantae</taxon>
        <taxon>Streptophyta</taxon>
        <taxon>Embryophyta</taxon>
        <taxon>Tracheophyta</taxon>
        <taxon>Spermatophyta</taxon>
        <taxon>Magnoliopsida</taxon>
        <taxon>eudicotyledons</taxon>
        <taxon>Gunneridae</taxon>
        <taxon>Pentapetalae</taxon>
        <taxon>rosids</taxon>
        <taxon>malvids</taxon>
        <taxon>Brassicales</taxon>
        <taxon>Brassicaceae</taxon>
        <taxon>Arabideae</taxon>
        <taxon>Arabis</taxon>
    </lineage>
</organism>
<sequence>MERNGRIELSVVVLKSGEGRQRCGGQIRSHTPMFITNTRPEIVQRWWTVEETEESKEVAWIVKKRIEILRFLADNRSEPQGPVLDTEILFLERTKQIQI</sequence>
<name>A0A565CD67_9BRAS</name>
<keyword evidence="2" id="KW-1185">Reference proteome</keyword>
<evidence type="ECO:0000313" key="1">
    <source>
        <dbReference type="EMBL" id="VVB11471.1"/>
    </source>
</evidence>
<evidence type="ECO:0000313" key="2">
    <source>
        <dbReference type="Proteomes" id="UP000489600"/>
    </source>
</evidence>
<dbReference type="Proteomes" id="UP000489600">
    <property type="component" value="Unassembled WGS sequence"/>
</dbReference>
<proteinExistence type="predicted"/>
<dbReference type="AlphaFoldDB" id="A0A565CD67"/>
<comment type="caution">
    <text evidence="1">The sequence shown here is derived from an EMBL/GenBank/DDBJ whole genome shotgun (WGS) entry which is preliminary data.</text>
</comment>